<dbReference type="PANTHER" id="PTHR11220">
    <property type="entry name" value="HEME-BINDING PROTEIN-RELATED"/>
    <property type="match status" value="1"/>
</dbReference>
<sequence length="430" mass="48219">MIHILLFVFVCLALSQDAAAFLSASTGLGDKMIGMKVKTSHPTSHLSTLGAEKDSVSSSDDRFNNINGNDRVNPSNELFFEVLQDAIYLNSTKASSDLLSQITEISDKEDFLNNLLTLGPDSALPIWTRFRFLGRFSRRARMASLRRTLDQMSPGDTDRKKETVDSRLQRRRRALVSLLRSLSEEGEIGNEKEDGVDKANRRPAITNLEKKATKASKDSPTTSRRPADLETPEYEVISAVEDKTRFEIRRYKPYSVCSVNMVKPRPKDSIKTDEKISSPELGGASSFGALAGYLFGKNDKSLAMKMTTPVQTSMETSSSKTTEAEGDRQMEFILPSDYWGTEKMKTAPLPLEGSGVTLIERDSEERAVIMFGGYASKKEAEKRKKELLSALKRDSKWKPVENTETLAQYNDPFTVPWRRLNEVSVKVEQR</sequence>
<reference evidence="4 5" key="1">
    <citation type="submission" date="2016-09" db="EMBL/GenBank/DDBJ databases">
        <title>Extensive genetic diversity and differential bi-allelic expression allows diatom success in the polar Southern Ocean.</title>
        <authorList>
            <consortium name="DOE Joint Genome Institute"/>
            <person name="Mock T."/>
            <person name="Otillar R.P."/>
            <person name="Strauss J."/>
            <person name="Dupont C."/>
            <person name="Frickenhaus S."/>
            <person name="Maumus F."/>
            <person name="Mcmullan M."/>
            <person name="Sanges R."/>
            <person name="Schmutz J."/>
            <person name="Toseland A."/>
            <person name="Valas R."/>
            <person name="Veluchamy A."/>
            <person name="Ward B.J."/>
            <person name="Allen A."/>
            <person name="Barry K."/>
            <person name="Falciatore A."/>
            <person name="Ferrante M."/>
            <person name="Fortunato A.E."/>
            <person name="Gloeckner G."/>
            <person name="Gruber A."/>
            <person name="Hipkin R."/>
            <person name="Janech M."/>
            <person name="Kroth P."/>
            <person name="Leese F."/>
            <person name="Lindquist E."/>
            <person name="Lyon B.R."/>
            <person name="Martin J."/>
            <person name="Mayer C."/>
            <person name="Parker M."/>
            <person name="Quesneville H."/>
            <person name="Raymond J."/>
            <person name="Uhlig C."/>
            <person name="Valentin K.U."/>
            <person name="Worden A.Z."/>
            <person name="Armbrust E.V."/>
            <person name="Bowler C."/>
            <person name="Green B."/>
            <person name="Moulton V."/>
            <person name="Van Oosterhout C."/>
            <person name="Grigoriev I."/>
        </authorList>
    </citation>
    <scope>NUCLEOTIDE SEQUENCE [LARGE SCALE GENOMIC DNA]</scope>
    <source>
        <strain evidence="4 5">CCMP1102</strain>
    </source>
</reference>
<dbReference type="SUPFAM" id="SSF55136">
    <property type="entry name" value="Probable bacterial effector-binding domain"/>
    <property type="match status" value="1"/>
</dbReference>
<dbReference type="OrthoDB" id="6424451at2759"/>
<dbReference type="InterPro" id="IPR011256">
    <property type="entry name" value="Reg_factor_effector_dom_sf"/>
</dbReference>
<evidence type="ECO:0000256" key="1">
    <source>
        <dbReference type="ARBA" id="ARBA00009817"/>
    </source>
</evidence>
<dbReference type="AlphaFoldDB" id="A0A1E7FBT8"/>
<feature type="compositionally biased region" description="Basic and acidic residues" evidence="2">
    <location>
        <begin position="208"/>
        <end position="217"/>
    </location>
</feature>
<feature type="compositionally biased region" description="Basic and acidic residues" evidence="2">
    <location>
        <begin position="189"/>
        <end position="200"/>
    </location>
</feature>
<feature type="region of interest" description="Disordered" evidence="2">
    <location>
        <begin position="308"/>
        <end position="327"/>
    </location>
</feature>
<evidence type="ECO:0000313" key="5">
    <source>
        <dbReference type="Proteomes" id="UP000095751"/>
    </source>
</evidence>
<dbReference type="Gene3D" id="3.20.80.10">
    <property type="entry name" value="Regulatory factor, effector binding domain"/>
    <property type="match status" value="1"/>
</dbReference>
<dbReference type="InParanoid" id="A0A1E7FBT8"/>
<dbReference type="Proteomes" id="UP000095751">
    <property type="component" value="Unassembled WGS sequence"/>
</dbReference>
<protein>
    <submittedName>
        <fullName evidence="4">SOUL-domain-containing protein</fullName>
    </submittedName>
</protein>
<evidence type="ECO:0000256" key="3">
    <source>
        <dbReference type="SAM" id="SignalP"/>
    </source>
</evidence>
<evidence type="ECO:0000256" key="2">
    <source>
        <dbReference type="SAM" id="MobiDB-lite"/>
    </source>
</evidence>
<feature type="chain" id="PRO_5009192917" evidence="3">
    <location>
        <begin position="21"/>
        <end position="430"/>
    </location>
</feature>
<name>A0A1E7FBT8_9STRA</name>
<dbReference type="EMBL" id="KV784359">
    <property type="protein sequence ID" value="OEU15525.1"/>
    <property type="molecule type" value="Genomic_DNA"/>
</dbReference>
<accession>A0A1E7FBT8</accession>
<dbReference type="InterPro" id="IPR006917">
    <property type="entry name" value="SOUL_heme-bd"/>
</dbReference>
<feature type="signal peptide" evidence="3">
    <location>
        <begin position="1"/>
        <end position="20"/>
    </location>
</feature>
<organism evidence="4 5">
    <name type="scientific">Fragilariopsis cylindrus CCMP1102</name>
    <dbReference type="NCBI Taxonomy" id="635003"/>
    <lineage>
        <taxon>Eukaryota</taxon>
        <taxon>Sar</taxon>
        <taxon>Stramenopiles</taxon>
        <taxon>Ochrophyta</taxon>
        <taxon>Bacillariophyta</taxon>
        <taxon>Bacillariophyceae</taxon>
        <taxon>Bacillariophycidae</taxon>
        <taxon>Bacillariales</taxon>
        <taxon>Bacillariaceae</taxon>
        <taxon>Fragilariopsis</taxon>
    </lineage>
</organism>
<comment type="similarity">
    <text evidence="1">Belongs to the HEBP family.</text>
</comment>
<keyword evidence="3" id="KW-0732">Signal</keyword>
<feature type="compositionally biased region" description="Low complexity" evidence="2">
    <location>
        <begin position="312"/>
        <end position="321"/>
    </location>
</feature>
<gene>
    <name evidence="4" type="ORF">FRACYDRAFT_240216</name>
</gene>
<dbReference type="KEGG" id="fcy:FRACYDRAFT_240216"/>
<keyword evidence="5" id="KW-1185">Reference proteome</keyword>
<dbReference type="Pfam" id="PF04832">
    <property type="entry name" value="SOUL"/>
    <property type="match status" value="1"/>
</dbReference>
<feature type="region of interest" description="Disordered" evidence="2">
    <location>
        <begin position="187"/>
        <end position="227"/>
    </location>
</feature>
<evidence type="ECO:0000313" key="4">
    <source>
        <dbReference type="EMBL" id="OEU15525.1"/>
    </source>
</evidence>
<proteinExistence type="inferred from homology"/>
<dbReference type="PANTHER" id="PTHR11220:SF58">
    <property type="entry name" value="SOUL HEME-BINDING FAMILY PROTEIN"/>
    <property type="match status" value="1"/>
</dbReference>